<feature type="domain" description="DYW" evidence="2">
    <location>
        <begin position="28"/>
        <end position="120"/>
    </location>
</feature>
<protein>
    <submittedName>
        <fullName evidence="4">Pentatricopeptide repeat-containing protein At3g47530</fullName>
    </submittedName>
</protein>
<dbReference type="AlphaFoldDB" id="A0A6P8C2K0"/>
<dbReference type="OrthoDB" id="185373at2759"/>
<proteinExistence type="inferred from homology"/>
<accession>A0A6P8C2K0</accession>
<sequence>MAADSVIANCHELYSFLADINEELKRAGYVAKIELVSYDLEEEEKEHALTFHSEKLALAFGLLKSPLGSTIRIVKNLRVCQDCHGFFKLVSLVYKREISLRDRNRFHHFVEGACSCKDYW</sequence>
<keyword evidence="3" id="KW-1185">Reference proteome</keyword>
<gene>
    <name evidence="4" type="primary">LOC116190440</name>
</gene>
<dbReference type="RefSeq" id="XP_031375981.1">
    <property type="nucleotide sequence ID" value="XM_031520121.1"/>
</dbReference>
<evidence type="ECO:0000259" key="2">
    <source>
        <dbReference type="Pfam" id="PF14432"/>
    </source>
</evidence>
<dbReference type="InterPro" id="IPR032867">
    <property type="entry name" value="DYW_dom"/>
</dbReference>
<comment type="similarity">
    <text evidence="1">Belongs to the PPR family. PCMP-H subfamily.</text>
</comment>
<dbReference type="Proteomes" id="UP000515151">
    <property type="component" value="Unplaced"/>
</dbReference>
<dbReference type="GO" id="GO:0008270">
    <property type="term" value="F:zinc ion binding"/>
    <property type="evidence" value="ECO:0007669"/>
    <property type="project" value="InterPro"/>
</dbReference>
<reference evidence="4" key="2">
    <citation type="submission" date="2025-08" db="UniProtKB">
        <authorList>
            <consortium name="RefSeq"/>
        </authorList>
    </citation>
    <scope>IDENTIFICATION</scope>
    <source>
        <tissue evidence="4">Leaf</tissue>
    </source>
</reference>
<evidence type="ECO:0000313" key="3">
    <source>
        <dbReference type="Proteomes" id="UP000515151"/>
    </source>
</evidence>
<dbReference type="GeneID" id="116190440"/>
<organism evidence="3 4">
    <name type="scientific">Punica granatum</name>
    <name type="common">Pomegranate</name>
    <dbReference type="NCBI Taxonomy" id="22663"/>
    <lineage>
        <taxon>Eukaryota</taxon>
        <taxon>Viridiplantae</taxon>
        <taxon>Streptophyta</taxon>
        <taxon>Embryophyta</taxon>
        <taxon>Tracheophyta</taxon>
        <taxon>Spermatophyta</taxon>
        <taxon>Magnoliopsida</taxon>
        <taxon>eudicotyledons</taxon>
        <taxon>Gunneridae</taxon>
        <taxon>Pentapetalae</taxon>
        <taxon>rosids</taxon>
        <taxon>malvids</taxon>
        <taxon>Myrtales</taxon>
        <taxon>Lythraceae</taxon>
        <taxon>Punica</taxon>
    </lineage>
</organism>
<reference evidence="3" key="1">
    <citation type="journal article" date="2020" name="Plant Biotechnol. J.">
        <title>The pomegranate (Punica granatum L.) draft genome dissects genetic divergence between soft- and hard-seeded cultivars.</title>
        <authorList>
            <person name="Luo X."/>
            <person name="Li H."/>
            <person name="Wu Z."/>
            <person name="Yao W."/>
            <person name="Zhao P."/>
            <person name="Cao D."/>
            <person name="Yu H."/>
            <person name="Li K."/>
            <person name="Poudel K."/>
            <person name="Zhao D."/>
            <person name="Zhang F."/>
            <person name="Xia X."/>
            <person name="Chen L."/>
            <person name="Wang Q."/>
            <person name="Jing D."/>
            <person name="Cao S."/>
        </authorList>
    </citation>
    <scope>NUCLEOTIDE SEQUENCE [LARGE SCALE GENOMIC DNA]</scope>
    <source>
        <strain evidence="3">cv. Tunisia</strain>
    </source>
</reference>
<evidence type="ECO:0000313" key="4">
    <source>
        <dbReference type="RefSeq" id="XP_031375981.1"/>
    </source>
</evidence>
<name>A0A6P8C2K0_PUNGR</name>
<dbReference type="Pfam" id="PF14432">
    <property type="entry name" value="DYW_deaminase"/>
    <property type="match status" value="1"/>
</dbReference>
<evidence type="ECO:0000256" key="1">
    <source>
        <dbReference type="ARBA" id="ARBA00006643"/>
    </source>
</evidence>